<dbReference type="PATRIC" id="fig|1053201.3.peg.4527"/>
<proteinExistence type="predicted"/>
<name>J9BK10_BACCE</name>
<dbReference type="HOGENOM" id="CLU_3114384_0_0_9"/>
<evidence type="ECO:0000313" key="1">
    <source>
        <dbReference type="EMBL" id="EJV79089.1"/>
    </source>
</evidence>
<organism evidence="1 2">
    <name type="scientific">Bacillus cereus HuA2-1</name>
    <dbReference type="NCBI Taxonomy" id="1053201"/>
    <lineage>
        <taxon>Bacteria</taxon>
        <taxon>Bacillati</taxon>
        <taxon>Bacillota</taxon>
        <taxon>Bacilli</taxon>
        <taxon>Bacillales</taxon>
        <taxon>Bacillaceae</taxon>
        <taxon>Bacillus</taxon>
        <taxon>Bacillus cereus group</taxon>
    </lineage>
</organism>
<accession>J9BK10</accession>
<evidence type="ECO:0000313" key="2">
    <source>
        <dbReference type="Proteomes" id="UP000004136"/>
    </source>
</evidence>
<comment type="caution">
    <text evidence="1">The sequence shown here is derived from an EMBL/GenBank/DDBJ whole genome shotgun (WGS) entry which is preliminary data.</text>
</comment>
<gene>
    <name evidence="1" type="ORF">IG3_04436</name>
</gene>
<dbReference type="Proteomes" id="UP000004136">
    <property type="component" value="Unassembled WGS sequence"/>
</dbReference>
<protein>
    <submittedName>
        <fullName evidence="1">Uncharacterized protein</fullName>
    </submittedName>
</protein>
<reference evidence="1 2" key="1">
    <citation type="submission" date="2012-04" db="EMBL/GenBank/DDBJ databases">
        <title>The Genome Sequence of Bacillus cereus HuA2-1.</title>
        <authorList>
            <consortium name="The Broad Institute Genome Sequencing Platform"/>
            <consortium name="The Broad Institute Genome Sequencing Center for Infectious Disease"/>
            <person name="Feldgarden M."/>
            <person name="Van der Auwera G.A."/>
            <person name="Mahillon J."/>
            <person name="Duprez V."/>
            <person name="Timmery S."/>
            <person name="Mattelet C."/>
            <person name="Dierick K."/>
            <person name="Sun M."/>
            <person name="Yu Z."/>
            <person name="Zhu L."/>
            <person name="Hu X."/>
            <person name="Shank E.B."/>
            <person name="Swiecicka I."/>
            <person name="Hansen B.M."/>
            <person name="Andrup L."/>
            <person name="Young S.K."/>
            <person name="Zeng Q."/>
            <person name="Gargeya S."/>
            <person name="Fitzgerald M."/>
            <person name="Haas B."/>
            <person name="Abouelleil A."/>
            <person name="Alvarado L."/>
            <person name="Arachchi H.M."/>
            <person name="Berlin A."/>
            <person name="Chapman S.B."/>
            <person name="Goldberg J."/>
            <person name="Griggs A."/>
            <person name="Gujja S."/>
            <person name="Hansen M."/>
            <person name="Howarth C."/>
            <person name="Imamovic A."/>
            <person name="Larimer J."/>
            <person name="McCowen C."/>
            <person name="Montmayeur A."/>
            <person name="Murphy C."/>
            <person name="Neiman D."/>
            <person name="Pearson M."/>
            <person name="Priest M."/>
            <person name="Roberts A."/>
            <person name="Saif S."/>
            <person name="Shea T."/>
            <person name="Sisk P."/>
            <person name="Sykes S."/>
            <person name="Wortman J."/>
            <person name="Nusbaum C."/>
            <person name="Birren B."/>
        </authorList>
    </citation>
    <scope>NUCLEOTIDE SEQUENCE [LARGE SCALE GENOMIC DNA]</scope>
    <source>
        <strain evidence="1 2">HuA2-1</strain>
    </source>
</reference>
<dbReference type="EMBL" id="AHDV01000032">
    <property type="protein sequence ID" value="EJV79089.1"/>
    <property type="molecule type" value="Genomic_DNA"/>
</dbReference>
<dbReference type="AlphaFoldDB" id="J9BK10"/>
<sequence length="50" mass="5901">MPIIRDIRLSFLKRKEHISSLETLKLTSSSNYDEELSFFKETSCITSLYE</sequence>